<dbReference type="RefSeq" id="WP_091816532.1">
    <property type="nucleotide sequence ID" value="NZ_CP091791.1"/>
</dbReference>
<reference evidence="2 5" key="2">
    <citation type="submission" date="2016-10" db="EMBL/GenBank/DDBJ databases">
        <authorList>
            <person name="de Groot N.N."/>
        </authorList>
    </citation>
    <scope>NUCLEOTIDE SEQUENCE [LARGE SCALE GENOMIC DNA]</scope>
    <source>
        <strain evidence="5">BP1-145</strain>
        <strain evidence="2">BP1-148</strain>
    </source>
</reference>
<feature type="transmembrane region" description="Helical" evidence="1">
    <location>
        <begin position="111"/>
        <end position="130"/>
    </location>
</feature>
<feature type="transmembrane region" description="Helical" evidence="1">
    <location>
        <begin position="74"/>
        <end position="91"/>
    </location>
</feature>
<accession>A0A1H0D4Q6</accession>
<dbReference type="Proteomes" id="UP000198779">
    <property type="component" value="Unassembled WGS sequence"/>
</dbReference>
<organism evidence="3 5">
    <name type="scientific">Prevotella communis</name>
    <dbReference type="NCBI Taxonomy" id="2913614"/>
    <lineage>
        <taxon>Bacteria</taxon>
        <taxon>Pseudomonadati</taxon>
        <taxon>Bacteroidota</taxon>
        <taxon>Bacteroidia</taxon>
        <taxon>Bacteroidales</taxon>
        <taxon>Prevotellaceae</taxon>
        <taxon>Prevotella</taxon>
    </lineage>
</organism>
<feature type="transmembrane region" description="Helical" evidence="1">
    <location>
        <begin position="48"/>
        <end position="67"/>
    </location>
</feature>
<sequence length="146" mass="16842">MKYVKLLARLVLGMFMTYAGTAHLTIARQEFVAQVPTWIQFSPAFTDFVVLASGVVEIALGLSMLFMVKRFRPLVGTLLALFYILIFPGNINQYVNHIDAFNLNTDNARLIRLFFQPVLIAWALWSTNGWKYCKQLIQKQHNENRE</sequence>
<dbReference type="EMBL" id="FNIW01000001">
    <property type="protein sequence ID" value="SDN64871.1"/>
    <property type="molecule type" value="Genomic_DNA"/>
</dbReference>
<dbReference type="STRING" id="645274.SAMN04487901_10648"/>
<evidence type="ECO:0000313" key="2">
    <source>
        <dbReference type="EMBL" id="SDG61108.1"/>
    </source>
</evidence>
<reference evidence="3 4" key="1">
    <citation type="submission" date="2016-10" db="EMBL/GenBank/DDBJ databases">
        <authorList>
            <person name="Varghese N."/>
            <person name="Submissions S."/>
        </authorList>
    </citation>
    <scope>NUCLEOTIDE SEQUENCE</scope>
    <source>
        <strain evidence="3">BP1-145</strain>
        <strain evidence="4">BP1-148</strain>
    </source>
</reference>
<accession>A0A1G7VNH7</accession>
<evidence type="ECO:0000313" key="3">
    <source>
        <dbReference type="EMBL" id="SDN64871.1"/>
    </source>
</evidence>
<dbReference type="OrthoDB" id="9788974at2"/>
<dbReference type="PANTHER" id="PTHR36974:SF1">
    <property type="entry name" value="DOXX FAMILY MEMBRANE PROTEIN"/>
    <property type="match status" value="1"/>
</dbReference>
<evidence type="ECO:0000313" key="4">
    <source>
        <dbReference type="Proteomes" id="UP000198779"/>
    </source>
</evidence>
<keyword evidence="1" id="KW-0812">Transmembrane</keyword>
<evidence type="ECO:0000313" key="5">
    <source>
        <dbReference type="Proteomes" id="UP000199134"/>
    </source>
</evidence>
<dbReference type="AlphaFoldDB" id="A0A1H0D4Q6"/>
<dbReference type="PANTHER" id="PTHR36974">
    <property type="entry name" value="MEMBRANE PROTEIN-RELATED"/>
    <property type="match status" value="1"/>
</dbReference>
<keyword evidence="4" id="KW-1185">Reference proteome</keyword>
<protein>
    <submittedName>
        <fullName evidence="3">Uncharacterized membrane protein</fullName>
    </submittedName>
</protein>
<gene>
    <name evidence="3" type="ORF">SAMN04487900_101263</name>
    <name evidence="2" type="ORF">SAMN04487901_10648</name>
</gene>
<proteinExistence type="predicted"/>
<dbReference type="Proteomes" id="UP000199134">
    <property type="component" value="Unassembled WGS sequence"/>
</dbReference>
<keyword evidence="1" id="KW-1133">Transmembrane helix</keyword>
<evidence type="ECO:0000256" key="1">
    <source>
        <dbReference type="SAM" id="Phobius"/>
    </source>
</evidence>
<keyword evidence="1" id="KW-0472">Membrane</keyword>
<name>A0A1H0D4Q6_9BACT</name>
<dbReference type="EMBL" id="FNCQ01000006">
    <property type="protein sequence ID" value="SDG61108.1"/>
    <property type="molecule type" value="Genomic_DNA"/>
</dbReference>